<keyword evidence="2 13" id="KW-0813">Transport</keyword>
<dbReference type="GO" id="GO:0005886">
    <property type="term" value="C:plasma membrane"/>
    <property type="evidence" value="ECO:0007669"/>
    <property type="project" value="UniProtKB-SubCell"/>
</dbReference>
<dbReference type="Proteomes" id="UP000034664">
    <property type="component" value="Unassembled WGS sequence"/>
</dbReference>
<feature type="coiled-coil region" evidence="15">
    <location>
        <begin position="44"/>
        <end position="119"/>
    </location>
</feature>
<dbReference type="GO" id="GO:0045259">
    <property type="term" value="C:proton-transporting ATP synthase complex"/>
    <property type="evidence" value="ECO:0007669"/>
    <property type="project" value="UniProtKB-KW"/>
</dbReference>
<evidence type="ECO:0000256" key="12">
    <source>
        <dbReference type="ARBA" id="ARBA00037847"/>
    </source>
</evidence>
<dbReference type="CDD" id="cd06503">
    <property type="entry name" value="ATP-synt_Fo_b"/>
    <property type="match status" value="1"/>
</dbReference>
<evidence type="ECO:0000256" key="15">
    <source>
        <dbReference type="SAM" id="Coils"/>
    </source>
</evidence>
<comment type="function">
    <text evidence="13">Component of the F(0) channel, it forms part of the peripheral stalk, linking F(1) to F(0).</text>
</comment>
<keyword evidence="9 13" id="KW-0472">Membrane</keyword>
<evidence type="ECO:0000256" key="13">
    <source>
        <dbReference type="HAMAP-Rule" id="MF_01398"/>
    </source>
</evidence>
<proteinExistence type="inferred from homology"/>
<dbReference type="InterPro" id="IPR005864">
    <property type="entry name" value="ATP_synth_F0_bsu_bac"/>
</dbReference>
<evidence type="ECO:0000256" key="3">
    <source>
        <dbReference type="ARBA" id="ARBA00022475"/>
    </source>
</evidence>
<evidence type="ECO:0000256" key="11">
    <source>
        <dbReference type="ARBA" id="ARBA00025198"/>
    </source>
</evidence>
<keyword evidence="3 13" id="KW-1003">Cell membrane</keyword>
<comment type="subcellular location">
    <subcellularLocation>
        <location evidence="13">Cell membrane</location>
        <topology evidence="13">Single-pass membrane protein</topology>
    </subcellularLocation>
    <subcellularLocation>
        <location evidence="12">Endomembrane system</location>
        <topology evidence="12">Single-pass membrane protein</topology>
    </subcellularLocation>
</comment>
<evidence type="ECO:0000313" key="16">
    <source>
        <dbReference type="EMBL" id="KKR71669.1"/>
    </source>
</evidence>
<comment type="caution">
    <text evidence="16">The sequence shown here is derived from an EMBL/GenBank/DDBJ whole genome shotgun (WGS) entry which is preliminary data.</text>
</comment>
<evidence type="ECO:0000256" key="14">
    <source>
        <dbReference type="RuleBase" id="RU003848"/>
    </source>
</evidence>
<reference evidence="16 17" key="1">
    <citation type="journal article" date="2015" name="Nature">
        <title>rRNA introns, odd ribosomes, and small enigmatic genomes across a large radiation of phyla.</title>
        <authorList>
            <person name="Brown C.T."/>
            <person name="Hug L.A."/>
            <person name="Thomas B.C."/>
            <person name="Sharon I."/>
            <person name="Castelle C.J."/>
            <person name="Singh A."/>
            <person name="Wilkins M.J."/>
            <person name="Williams K.H."/>
            <person name="Banfield J.F."/>
        </authorList>
    </citation>
    <scope>NUCLEOTIDE SEQUENCE [LARGE SCALE GENOMIC DNA]</scope>
</reference>
<dbReference type="GO" id="GO:0046961">
    <property type="term" value="F:proton-transporting ATPase activity, rotational mechanism"/>
    <property type="evidence" value="ECO:0007669"/>
    <property type="project" value="TreeGrafter"/>
</dbReference>
<dbReference type="Pfam" id="PF00430">
    <property type="entry name" value="ATP-synt_B"/>
    <property type="match status" value="1"/>
</dbReference>
<comment type="subunit">
    <text evidence="13">F-type ATPases have 2 components, F(1) - the catalytic core - and F(0) - the membrane proton channel. F(1) has five subunits: alpha(3), beta(3), gamma(1), delta(1), epsilon(1). F(0) has three main subunits: a(1), b(2) and c(10-14). The alpha and beta chains form an alternating ring which encloses part of the gamma chain. F(1) is attached to F(0) by a central stalk formed by the gamma and epsilon chains, while a peripheral stalk is formed by the delta and b chains.</text>
</comment>
<dbReference type="AlphaFoldDB" id="A0A0G0T3W0"/>
<evidence type="ECO:0000313" key="17">
    <source>
        <dbReference type="Proteomes" id="UP000034664"/>
    </source>
</evidence>
<evidence type="ECO:0000256" key="6">
    <source>
        <dbReference type="ARBA" id="ARBA00022781"/>
    </source>
</evidence>
<evidence type="ECO:0000256" key="4">
    <source>
        <dbReference type="ARBA" id="ARBA00022547"/>
    </source>
</evidence>
<dbReference type="InterPro" id="IPR002146">
    <property type="entry name" value="ATP_synth_b/b'su_bac/chlpt"/>
</dbReference>
<name>A0A0G0T3W0_9BACT</name>
<dbReference type="PANTHER" id="PTHR33445:SF1">
    <property type="entry name" value="ATP SYNTHASE SUBUNIT B"/>
    <property type="match status" value="1"/>
</dbReference>
<dbReference type="InterPro" id="IPR050059">
    <property type="entry name" value="ATP_synthase_B_chain"/>
</dbReference>
<dbReference type="HAMAP" id="MF_01398">
    <property type="entry name" value="ATP_synth_b_bprime"/>
    <property type="match status" value="1"/>
</dbReference>
<keyword evidence="6 13" id="KW-0375">Hydrogen ion transport</keyword>
<dbReference type="GO" id="GO:0012505">
    <property type="term" value="C:endomembrane system"/>
    <property type="evidence" value="ECO:0007669"/>
    <property type="project" value="UniProtKB-SubCell"/>
</dbReference>
<keyword evidence="4 13" id="KW-0138">CF(0)</keyword>
<evidence type="ECO:0000256" key="1">
    <source>
        <dbReference type="ARBA" id="ARBA00005513"/>
    </source>
</evidence>
<evidence type="ECO:0000256" key="7">
    <source>
        <dbReference type="ARBA" id="ARBA00022989"/>
    </source>
</evidence>
<keyword evidence="10 13" id="KW-0066">ATP synthesis</keyword>
<evidence type="ECO:0000256" key="5">
    <source>
        <dbReference type="ARBA" id="ARBA00022692"/>
    </source>
</evidence>
<evidence type="ECO:0000256" key="8">
    <source>
        <dbReference type="ARBA" id="ARBA00023065"/>
    </source>
</evidence>
<sequence>MEGLGIDPIQLGAQIINFAILVFVLKRFLYTPILGMLDKRRAEIQEGLKLKDQMAQRAEEMKEEGKKLRVELRAEERRIVKEAVDEAKKREREIMEQAKAEIREERDKMLAEVAREREKLFGQAKQESLQYAVLISEKLLGEKLDKKSQERLVKEAIADLSKK</sequence>
<comment type="function">
    <text evidence="11 13">F(1)F(0) ATP synthase produces ATP from ADP in the presence of a proton or sodium gradient. F-type ATPases consist of two structural domains, F(1) containing the extramembraneous catalytic core and F(0) containing the membrane proton channel, linked together by a central stalk and a peripheral stalk. During catalysis, ATP synthesis in the catalytic domain of F(1) is coupled via a rotary mechanism of the central stalk subunits to proton translocation.</text>
</comment>
<gene>
    <name evidence="13" type="primary">atpF</name>
    <name evidence="16" type="ORF">UU14_C0022G0017</name>
</gene>
<dbReference type="NCBIfam" id="TIGR01144">
    <property type="entry name" value="ATP_synt_b"/>
    <property type="match status" value="1"/>
</dbReference>
<accession>A0A0G0T3W0</accession>
<keyword evidence="5 13" id="KW-0812">Transmembrane</keyword>
<protein>
    <recommendedName>
        <fullName evidence="13">ATP synthase subunit b</fullName>
    </recommendedName>
    <alternativeName>
        <fullName evidence="13">ATP synthase F(0) sector subunit b</fullName>
    </alternativeName>
    <alternativeName>
        <fullName evidence="13">ATPase subunit I</fullName>
    </alternativeName>
    <alternativeName>
        <fullName evidence="13">F-type ATPase subunit b</fullName>
        <shortName evidence="13">F-ATPase subunit b</shortName>
    </alternativeName>
</protein>
<dbReference type="GO" id="GO:0046933">
    <property type="term" value="F:proton-transporting ATP synthase activity, rotational mechanism"/>
    <property type="evidence" value="ECO:0007669"/>
    <property type="project" value="UniProtKB-UniRule"/>
</dbReference>
<evidence type="ECO:0000256" key="9">
    <source>
        <dbReference type="ARBA" id="ARBA00023136"/>
    </source>
</evidence>
<keyword evidence="8 13" id="KW-0406">Ion transport</keyword>
<evidence type="ECO:0000256" key="2">
    <source>
        <dbReference type="ARBA" id="ARBA00022448"/>
    </source>
</evidence>
<organism evidence="16 17">
    <name type="scientific">Candidatus Roizmanbacteria bacterium GW2011_GWB1_40_7</name>
    <dbReference type="NCBI Taxonomy" id="1618482"/>
    <lineage>
        <taxon>Bacteria</taxon>
        <taxon>Candidatus Roizmaniibacteriota</taxon>
    </lineage>
</organism>
<comment type="similarity">
    <text evidence="1 13 14">Belongs to the ATPase B chain family.</text>
</comment>
<keyword evidence="15" id="KW-0175">Coiled coil</keyword>
<feature type="transmembrane region" description="Helical" evidence="13">
    <location>
        <begin position="12"/>
        <end position="30"/>
    </location>
</feature>
<keyword evidence="7 13" id="KW-1133">Transmembrane helix</keyword>
<dbReference type="PANTHER" id="PTHR33445">
    <property type="entry name" value="ATP SYNTHASE SUBUNIT B', CHLOROPLASTIC"/>
    <property type="match status" value="1"/>
</dbReference>
<dbReference type="EMBL" id="LBZM01000022">
    <property type="protein sequence ID" value="KKR71669.1"/>
    <property type="molecule type" value="Genomic_DNA"/>
</dbReference>
<evidence type="ECO:0000256" key="10">
    <source>
        <dbReference type="ARBA" id="ARBA00023310"/>
    </source>
</evidence>